<gene>
    <name evidence="1" type="ORF">S01H4_05114</name>
</gene>
<organism evidence="1">
    <name type="scientific">marine sediment metagenome</name>
    <dbReference type="NCBI Taxonomy" id="412755"/>
    <lineage>
        <taxon>unclassified sequences</taxon>
        <taxon>metagenomes</taxon>
        <taxon>ecological metagenomes</taxon>
    </lineage>
</organism>
<dbReference type="EMBL" id="BART01001450">
    <property type="protein sequence ID" value="GAG69114.1"/>
    <property type="molecule type" value="Genomic_DNA"/>
</dbReference>
<evidence type="ECO:0000313" key="1">
    <source>
        <dbReference type="EMBL" id="GAG69114.1"/>
    </source>
</evidence>
<feature type="non-terminal residue" evidence="1">
    <location>
        <position position="1"/>
    </location>
</feature>
<protein>
    <submittedName>
        <fullName evidence="1">Uncharacterized protein</fullName>
    </submittedName>
</protein>
<name>X0ZIC9_9ZZZZ</name>
<accession>X0ZIC9</accession>
<sequence length="29" mass="3542">DKLLKLNSLKKNLERNSTVDKKPYEYIYK</sequence>
<comment type="caution">
    <text evidence="1">The sequence shown here is derived from an EMBL/GenBank/DDBJ whole genome shotgun (WGS) entry which is preliminary data.</text>
</comment>
<proteinExistence type="predicted"/>
<dbReference type="AlphaFoldDB" id="X0ZIC9"/>
<reference evidence="1" key="1">
    <citation type="journal article" date="2014" name="Front. Microbiol.">
        <title>High frequency of phylogenetically diverse reductive dehalogenase-homologous genes in deep subseafloor sedimentary metagenomes.</title>
        <authorList>
            <person name="Kawai M."/>
            <person name="Futagami T."/>
            <person name="Toyoda A."/>
            <person name="Takaki Y."/>
            <person name="Nishi S."/>
            <person name="Hori S."/>
            <person name="Arai W."/>
            <person name="Tsubouchi T."/>
            <person name="Morono Y."/>
            <person name="Uchiyama I."/>
            <person name="Ito T."/>
            <person name="Fujiyama A."/>
            <person name="Inagaki F."/>
            <person name="Takami H."/>
        </authorList>
    </citation>
    <scope>NUCLEOTIDE SEQUENCE</scope>
    <source>
        <strain evidence="1">Expedition CK06-06</strain>
    </source>
</reference>